<feature type="region of interest" description="Disordered" evidence="2">
    <location>
        <begin position="1442"/>
        <end position="1466"/>
    </location>
</feature>
<feature type="region of interest" description="Disordered" evidence="2">
    <location>
        <begin position="1622"/>
        <end position="1644"/>
    </location>
</feature>
<feature type="compositionally biased region" description="Low complexity" evidence="2">
    <location>
        <begin position="665"/>
        <end position="695"/>
    </location>
</feature>
<feature type="compositionally biased region" description="Basic and acidic residues" evidence="2">
    <location>
        <begin position="970"/>
        <end position="986"/>
    </location>
</feature>
<feature type="compositionally biased region" description="Basic and acidic residues" evidence="2">
    <location>
        <begin position="1516"/>
        <end position="1549"/>
    </location>
</feature>
<feature type="compositionally biased region" description="Low complexity" evidence="2">
    <location>
        <begin position="571"/>
        <end position="580"/>
    </location>
</feature>
<dbReference type="OrthoDB" id="332441at2759"/>
<feature type="region of interest" description="Disordered" evidence="2">
    <location>
        <begin position="338"/>
        <end position="366"/>
    </location>
</feature>
<feature type="compositionally biased region" description="Basic and acidic residues" evidence="2">
    <location>
        <begin position="138"/>
        <end position="155"/>
    </location>
</feature>
<feature type="compositionally biased region" description="Low complexity" evidence="2">
    <location>
        <begin position="937"/>
        <end position="951"/>
    </location>
</feature>
<feature type="region of interest" description="Disordered" evidence="2">
    <location>
        <begin position="116"/>
        <end position="293"/>
    </location>
</feature>
<proteinExistence type="predicted"/>
<evidence type="ECO:0000313" key="3">
    <source>
        <dbReference type="EMBL" id="KFG38659.1"/>
    </source>
</evidence>
<gene>
    <name evidence="3" type="ORF">TGP89_240900</name>
</gene>
<feature type="compositionally biased region" description="Acidic residues" evidence="2">
    <location>
        <begin position="449"/>
        <end position="463"/>
    </location>
</feature>
<feature type="region of interest" description="Disordered" evidence="2">
    <location>
        <begin position="1179"/>
        <end position="1207"/>
    </location>
</feature>
<name>A0A086K2P1_TOXGO</name>
<feature type="compositionally biased region" description="Basic and acidic residues" evidence="2">
    <location>
        <begin position="899"/>
        <end position="908"/>
    </location>
</feature>
<feature type="compositionally biased region" description="Basic residues" evidence="2">
    <location>
        <begin position="788"/>
        <end position="802"/>
    </location>
</feature>
<comment type="caution">
    <text evidence="3">The sequence shown here is derived from an EMBL/GenBank/DDBJ whole genome shotgun (WGS) entry which is preliminary data.</text>
</comment>
<protein>
    <submittedName>
        <fullName evidence="3">AP2 domain transcription factor AP2VI-2</fullName>
    </submittedName>
</protein>
<feature type="compositionally biased region" description="Low complexity" evidence="2">
    <location>
        <begin position="542"/>
        <end position="551"/>
    </location>
</feature>
<accession>A0A086K2P1</accession>
<feature type="compositionally biased region" description="Polar residues" evidence="2">
    <location>
        <begin position="195"/>
        <end position="207"/>
    </location>
</feature>
<organism evidence="3 4">
    <name type="scientific">Toxoplasma gondii p89</name>
    <dbReference type="NCBI Taxonomy" id="943119"/>
    <lineage>
        <taxon>Eukaryota</taxon>
        <taxon>Sar</taxon>
        <taxon>Alveolata</taxon>
        <taxon>Apicomplexa</taxon>
        <taxon>Conoidasida</taxon>
        <taxon>Coccidia</taxon>
        <taxon>Eucoccidiorida</taxon>
        <taxon>Eimeriorina</taxon>
        <taxon>Sarcocystidae</taxon>
        <taxon>Toxoplasma</taxon>
    </lineage>
</organism>
<feature type="region of interest" description="Disordered" evidence="2">
    <location>
        <begin position="426"/>
        <end position="609"/>
    </location>
</feature>
<feature type="compositionally biased region" description="Basic and acidic residues" evidence="2">
    <location>
        <begin position="464"/>
        <end position="503"/>
    </location>
</feature>
<dbReference type="EMBL" id="AEYI02001334">
    <property type="protein sequence ID" value="KFG38659.1"/>
    <property type="molecule type" value="Genomic_DNA"/>
</dbReference>
<keyword evidence="1" id="KW-0175">Coiled coil</keyword>
<evidence type="ECO:0000256" key="1">
    <source>
        <dbReference type="SAM" id="Coils"/>
    </source>
</evidence>
<feature type="region of interest" description="Disordered" evidence="2">
    <location>
        <begin position="1344"/>
        <end position="1364"/>
    </location>
</feature>
<sequence>MQKTPRSHQGASRLACLSDLEGARDDAAAHLDLYGYTRGGGRISDSQSVLDETVFEKNDFPGEKTSLSEELPCLLTSGRGAPNAAAEEPKTLAQSVARCRRKHFRDIWEDLKTESAHCSVGGETPRQERLTASDSEEESTRHVTDRKNKWDETKVLDGNAGTELPESSDPQNGHLSPTCLSPVYVHRKHAAPRGSDNSGGKSDSLSVQVPPASRASSLEHEAATLTGEEVEEKARESPSRLTGDSRRAVGDPTRACPSLRAPREKTRQKNQDFDADNSTVRGTGDQKGLPPSDAEEVCKTAACRSCSRHTPVADPVGRFYPGGSLSKHLEPFASTISTDAIQSSTEAVPRRRGDGSAVSPEQSRCWSAAATQVPRIQGVSSSGERQAWMCSDSLQGTKNARKKKKTLLSAAKVGFREARRVALGGHRVTHYSGQTGGDAQVTATKEGLGVEDEQLVIYEDQDGDSERRNDIPVENKEHTREEQGEDCCGEKSEEDRCDSEGRRASTLASRPVAGAAEDAGGSLPGHAEKRSREDCIAEREAPPSSHFSPVSSPVPAPASPSCSSPSPPSPFSESSFSSLPDKTAAQGVLASSEPPSPPSPPVGSEEGIEWDATQRKWIFHFVRDGQPAKKTFSVDKYGFSTARRLALMAKQMSLKTKADRRSEELSSLCPSLSSTSPSSPVSSPVVSPLDSSVCLQGARPPSRGDSKSTLLSEQTPEGAEGGKAPPSAVPSPGESRASKDLEPGIQPASDDRDREAAEKEPSETGGSELQDAQAKKGVGDSQGTQLSGKRRRGRPPKKKKVVGPRQPRLTARVSPRSAALSRPQTPYILRRSLRVESRIAAKVQREEAFEGEGREEREERFERNARTETLEPKADADAFFGESNNPGCAVEIKPRRNVRRSESERDAKSPPGVFGAFSRSSKQPPLEAAKSELPDWARSPSSLSSSPTGALSRDHSLRPVASSAPRGSLPKREEICNLSRAPEDSGRVNANGEMDSPPRSVPPSLLSPQPLASSLLHREVSAESSSAVSSFSSVSSGRSGMELPEWGTARKSSLVIRGGCLEAAEVPCSAEVDIFGEGLHATTEERIRHLRQCLDELRQQQALHLQRISALQKTTKEAEIFDCCRTQDTLPLDSLPLKRPFASGCRPDVEAARDACETAAEVGKYTRGELRIKSELRVAGDSRRSGRDVQEERQREQGEQERDAKEAEFREGASVSVCTLQVIAAVLSDFLRLCGSPSSMKRLGLGDRQIQFCQQSIPLLRDSLLFLRSVQSTSDPAVVAFASLFREILLLLPRSTSASPLEICRHLTKLVRSLSIWRRAVTGERRGDRGDNQFHMLEEGVHTRDERMHARENPMRAREERMHAEEDQLHAEGNPLHAHAEVAGEGIRRLTERQKRENQLPSASASEVLRALQLWHSRGEEFLPPHQKLARWNDALRGDSFKCAESSPSPPASLPQRDRESVLVHGRAESGVTRVAAVLSRLKEEASMTGADDTKEARLLQAVRQFVASKQVPPQTREEQRELKRMRRDREAESERGTDSEEERTHASDVDASYGSEESRGRRAVREGRGERAEIPTGGLNSEDVASWREKIHTLHSAAAVGGLRGNEALQRLFSLWGKSHGDASPWRQSFAPASTRRCVSPQL</sequence>
<evidence type="ECO:0000313" key="4">
    <source>
        <dbReference type="Proteomes" id="UP000028828"/>
    </source>
</evidence>
<reference evidence="3 4" key="1">
    <citation type="submission" date="2014-03" db="EMBL/GenBank/DDBJ databases">
        <authorList>
            <person name="Sibley D."/>
            <person name="Venepally P."/>
            <person name="Karamycheva S."/>
            <person name="Hadjithomas M."/>
            <person name="Khan A."/>
            <person name="Brunk B."/>
            <person name="Roos D."/>
            <person name="Caler E."/>
            <person name="Lorenzi H."/>
        </authorList>
    </citation>
    <scope>NUCLEOTIDE SEQUENCE [LARGE SCALE GENOMIC DNA]</scope>
    <source>
        <strain evidence="4">p89</strain>
    </source>
</reference>
<feature type="compositionally biased region" description="Polar residues" evidence="2">
    <location>
        <begin position="168"/>
        <end position="179"/>
    </location>
</feature>
<dbReference type="VEuPathDB" id="ToxoDB:TGP89_240900"/>
<dbReference type="Gene3D" id="1.20.5.2050">
    <property type="match status" value="1"/>
</dbReference>
<feature type="region of interest" description="Disordered" evidence="2">
    <location>
        <begin position="652"/>
        <end position="827"/>
    </location>
</feature>
<feature type="compositionally biased region" description="Basic and acidic residues" evidence="2">
    <location>
        <begin position="1456"/>
        <end position="1466"/>
    </location>
</feature>
<feature type="region of interest" description="Disordered" evidence="2">
    <location>
        <begin position="844"/>
        <end position="1009"/>
    </location>
</feature>
<feature type="region of interest" description="Disordered" evidence="2">
    <location>
        <begin position="1508"/>
        <end position="1580"/>
    </location>
</feature>
<evidence type="ECO:0000256" key="2">
    <source>
        <dbReference type="SAM" id="MobiDB-lite"/>
    </source>
</evidence>
<feature type="compositionally biased region" description="Basic and acidic residues" evidence="2">
    <location>
        <begin position="261"/>
        <end position="272"/>
    </location>
</feature>
<feature type="compositionally biased region" description="Basic and acidic residues" evidence="2">
    <location>
        <begin position="1557"/>
        <end position="1574"/>
    </location>
</feature>
<feature type="compositionally biased region" description="Basic and acidic residues" evidence="2">
    <location>
        <begin position="844"/>
        <end position="876"/>
    </location>
</feature>
<dbReference type="Proteomes" id="UP000028828">
    <property type="component" value="Unassembled WGS sequence"/>
</dbReference>
<feature type="compositionally biased region" description="Basic and acidic residues" evidence="2">
    <location>
        <begin position="526"/>
        <end position="541"/>
    </location>
</feature>
<feature type="coiled-coil region" evidence="1">
    <location>
        <begin position="1080"/>
        <end position="1114"/>
    </location>
</feature>
<feature type="compositionally biased region" description="Basic and acidic residues" evidence="2">
    <location>
        <begin position="749"/>
        <end position="762"/>
    </location>
</feature>
<feature type="compositionally biased region" description="Basic and acidic residues" evidence="2">
    <location>
        <begin position="232"/>
        <end position="249"/>
    </location>
</feature>